<evidence type="ECO:0000313" key="1">
    <source>
        <dbReference type="EMBL" id="MQL86715.1"/>
    </source>
</evidence>
<keyword evidence="2" id="KW-1185">Reference proteome</keyword>
<dbReference type="EMBL" id="NMUH01000921">
    <property type="protein sequence ID" value="MQL86715.1"/>
    <property type="molecule type" value="Genomic_DNA"/>
</dbReference>
<reference evidence="1" key="1">
    <citation type="submission" date="2017-07" db="EMBL/GenBank/DDBJ databases">
        <title>Taro Niue Genome Assembly and Annotation.</title>
        <authorList>
            <person name="Atibalentja N."/>
            <person name="Keating K."/>
            <person name="Fields C.J."/>
        </authorList>
    </citation>
    <scope>NUCLEOTIDE SEQUENCE</scope>
    <source>
        <strain evidence="1">Niue_2</strain>
        <tissue evidence="1">Leaf</tissue>
    </source>
</reference>
<dbReference type="AlphaFoldDB" id="A0A843USX8"/>
<name>A0A843USX8_COLES</name>
<gene>
    <name evidence="1" type="ORF">Taro_019252</name>
</gene>
<protein>
    <submittedName>
        <fullName evidence="1">Uncharacterized protein</fullName>
    </submittedName>
</protein>
<comment type="caution">
    <text evidence="1">The sequence shown here is derived from an EMBL/GenBank/DDBJ whole genome shotgun (WGS) entry which is preliminary data.</text>
</comment>
<dbReference type="Proteomes" id="UP000652761">
    <property type="component" value="Unassembled WGS sequence"/>
</dbReference>
<sequence>MSANDPCIFTKRRYLETAILKSRDSLLGTCAFSFPSCPLGFTSQDRLPSAIALGSFSRGLDCYVRSRRITPVT</sequence>
<evidence type="ECO:0000313" key="2">
    <source>
        <dbReference type="Proteomes" id="UP000652761"/>
    </source>
</evidence>
<accession>A0A843USX8</accession>
<proteinExistence type="predicted"/>
<organism evidence="1 2">
    <name type="scientific">Colocasia esculenta</name>
    <name type="common">Wild taro</name>
    <name type="synonym">Arum esculentum</name>
    <dbReference type="NCBI Taxonomy" id="4460"/>
    <lineage>
        <taxon>Eukaryota</taxon>
        <taxon>Viridiplantae</taxon>
        <taxon>Streptophyta</taxon>
        <taxon>Embryophyta</taxon>
        <taxon>Tracheophyta</taxon>
        <taxon>Spermatophyta</taxon>
        <taxon>Magnoliopsida</taxon>
        <taxon>Liliopsida</taxon>
        <taxon>Araceae</taxon>
        <taxon>Aroideae</taxon>
        <taxon>Colocasieae</taxon>
        <taxon>Colocasia</taxon>
    </lineage>
</organism>